<reference evidence="1 2" key="1">
    <citation type="submission" date="2019-12" db="EMBL/GenBank/DDBJ databases">
        <title>Rhizobium genotypes associated with high levels of biological nitrogen fixation by grain legumes in a temperate-maritime cropping system.</title>
        <authorList>
            <person name="Maluk M."/>
            <person name="Francesc Ferrando Molina F."/>
            <person name="Lopez Del Egido L."/>
            <person name="Lafos M."/>
            <person name="Langarica-Fuentes A."/>
            <person name="Gebre Yohannes G."/>
            <person name="Young M.W."/>
            <person name="Martin P."/>
            <person name="Gantlett R."/>
            <person name="Kenicer G."/>
            <person name="Hawes C."/>
            <person name="Begg G.S."/>
            <person name="Quilliam R.S."/>
            <person name="Squire G.R."/>
            <person name="Poole P.S."/>
            <person name="Young P.W."/>
            <person name="Iannetta P.M."/>
            <person name="James E.K."/>
        </authorList>
    </citation>
    <scope>NUCLEOTIDE SEQUENCE [LARGE SCALE GENOMIC DNA]</scope>
    <source>
        <strain evidence="1 2">JHI2449</strain>
    </source>
</reference>
<dbReference type="Proteomes" id="UP000468864">
    <property type="component" value="Unassembled WGS sequence"/>
</dbReference>
<name>A0A6N9ZKZ4_9HYPH</name>
<protein>
    <submittedName>
        <fullName evidence="1">Uncharacterized protein</fullName>
    </submittedName>
</protein>
<organism evidence="1 2">
    <name type="scientific">Rhizobium laguerreae</name>
    <dbReference type="NCBI Taxonomy" id="1076926"/>
    <lineage>
        <taxon>Bacteria</taxon>
        <taxon>Pseudomonadati</taxon>
        <taxon>Pseudomonadota</taxon>
        <taxon>Alphaproteobacteria</taxon>
        <taxon>Hyphomicrobiales</taxon>
        <taxon>Rhizobiaceae</taxon>
        <taxon>Rhizobium/Agrobacterium group</taxon>
        <taxon>Rhizobium</taxon>
    </lineage>
</organism>
<proteinExistence type="predicted"/>
<comment type="caution">
    <text evidence="1">The sequence shown here is derived from an EMBL/GenBank/DDBJ whole genome shotgun (WGS) entry which is preliminary data.</text>
</comment>
<sequence>MTLSVNESKNGQLKGVFEYSAGLDGRASYNVTGTVTPTGSFRIIPGSWIMHPTGFRAIGLQGQVGQSGSKRVIDGTLPECKPGAFRASLLPPVEAPPPPLAKTFDQDEWIKAVRKRLHEYVQNRESKQIWWNRLARDVDSSRVVDRPTKDTLLAEIREGRANVKADALLDELASGKKAFPGGMGQALRILDQARLSDWPDNVKLRVHEACKTRIVEVLRPILTEIAASAASMPNTLEGLAEARAALAPVEAYRQSLEYLFETFDQENLLTPMWQKIAELESNPAIATEFREAFAIARREPDPRAATEDVIRNVLGERSTSVTLADIAAEGRRDAALAEVVVESTASETDSGEPSASDIALFMYSVADGFNKTFAAMRCAPGDHDVTDAPKCILGELEIRLKRIVKTRCLAEMPGQQYACDFDQFSQTVSFRTGEPVQVTFDYPGGGMNGPQKVRFIRRINSEGWDGSRLNPG</sequence>
<dbReference type="EMBL" id="WUEP01000021">
    <property type="protein sequence ID" value="NEH94187.1"/>
    <property type="molecule type" value="Genomic_DNA"/>
</dbReference>
<dbReference type="RefSeq" id="WP_163881562.1">
    <property type="nucleotide sequence ID" value="NZ_WUEP01000021.1"/>
</dbReference>
<dbReference type="AlphaFoldDB" id="A0A6N9ZKZ4"/>
<evidence type="ECO:0000313" key="1">
    <source>
        <dbReference type="EMBL" id="NEH94187.1"/>
    </source>
</evidence>
<accession>A0A6N9ZKZ4</accession>
<gene>
    <name evidence="1" type="ORF">GR206_24720</name>
</gene>
<evidence type="ECO:0000313" key="2">
    <source>
        <dbReference type="Proteomes" id="UP000468864"/>
    </source>
</evidence>